<dbReference type="EMBL" id="BAABGZ010000023">
    <property type="protein sequence ID" value="GAA4357283.1"/>
    <property type="molecule type" value="Genomic_DNA"/>
</dbReference>
<reference evidence="2" key="1">
    <citation type="journal article" date="2019" name="Int. J. Syst. Evol. Microbiol.">
        <title>The Global Catalogue of Microorganisms (GCM) 10K type strain sequencing project: providing services to taxonomists for standard genome sequencing and annotation.</title>
        <authorList>
            <consortium name="The Broad Institute Genomics Platform"/>
            <consortium name="The Broad Institute Genome Sequencing Center for Infectious Disease"/>
            <person name="Wu L."/>
            <person name="Ma J."/>
        </authorList>
    </citation>
    <scope>NUCLEOTIDE SEQUENCE [LARGE SCALE GENOMIC DNA]</scope>
    <source>
        <strain evidence="2">JCM 17923</strain>
    </source>
</reference>
<accession>A0ABP8IEL8</accession>
<protein>
    <recommendedName>
        <fullName evidence="3">Glycosyltransferase</fullName>
    </recommendedName>
</protein>
<evidence type="ECO:0008006" key="3">
    <source>
        <dbReference type="Google" id="ProtNLM"/>
    </source>
</evidence>
<sequence length="354" mass="40625">MLVPLESIGYYVQNRYEEGADAKMHNIYFQFLAILKRLVDHGFVVDCIKKDTLEYGVDTSQYELILDEGDSLAFMPKVEGQRKVFYCTGTKWNRWNSDELRRVEWFQQKYGIFVKPVRQIKPNFSDQVADYILYKGVPEQMQDFNKSACRVQLAMPVEFEPDKVVRDFSKRDFVWIGGWGAIHKGLDLVVEAFEKLPGLKLHVFGAIEREPPVMNWLQEKIAANPNIRYHGFADYRSPAFQQIVASCAGHVYPSAGENGCATLGQTAHFGQVPITTPTANNQANYLGLNIEEADRESMINSICANVDEVVMMSEKELKERSFELMGFARQRFTRTAFIQSFDQFLLNSKFPVKC</sequence>
<organism evidence="1 2">
    <name type="scientific">Hymenobacter saemangeumensis</name>
    <dbReference type="NCBI Taxonomy" id="1084522"/>
    <lineage>
        <taxon>Bacteria</taxon>
        <taxon>Pseudomonadati</taxon>
        <taxon>Bacteroidota</taxon>
        <taxon>Cytophagia</taxon>
        <taxon>Cytophagales</taxon>
        <taxon>Hymenobacteraceae</taxon>
        <taxon>Hymenobacter</taxon>
    </lineage>
</organism>
<comment type="caution">
    <text evidence="1">The sequence shown here is derived from an EMBL/GenBank/DDBJ whole genome shotgun (WGS) entry which is preliminary data.</text>
</comment>
<gene>
    <name evidence="1" type="ORF">GCM10023185_21880</name>
</gene>
<name>A0ABP8IEL8_9BACT</name>
<evidence type="ECO:0000313" key="1">
    <source>
        <dbReference type="EMBL" id="GAA4357283.1"/>
    </source>
</evidence>
<evidence type="ECO:0000313" key="2">
    <source>
        <dbReference type="Proteomes" id="UP001501153"/>
    </source>
</evidence>
<proteinExistence type="predicted"/>
<keyword evidence="2" id="KW-1185">Reference proteome</keyword>
<dbReference type="Gene3D" id="3.40.50.2000">
    <property type="entry name" value="Glycogen Phosphorylase B"/>
    <property type="match status" value="1"/>
</dbReference>
<dbReference type="Proteomes" id="UP001501153">
    <property type="component" value="Unassembled WGS sequence"/>
</dbReference>
<dbReference type="SUPFAM" id="SSF53756">
    <property type="entry name" value="UDP-Glycosyltransferase/glycogen phosphorylase"/>
    <property type="match status" value="1"/>
</dbReference>